<gene>
    <name evidence="2" type="ORF">DYE48_12320</name>
</gene>
<keyword evidence="3" id="KW-1185">Reference proteome</keyword>
<evidence type="ECO:0000259" key="1">
    <source>
        <dbReference type="PROSITE" id="PS51500"/>
    </source>
</evidence>
<dbReference type="EMBL" id="QUAE01000009">
    <property type="protein sequence ID" value="REJ08807.1"/>
    <property type="molecule type" value="Genomic_DNA"/>
</dbReference>
<dbReference type="SUPFAM" id="SSF47406">
    <property type="entry name" value="SinR repressor dimerisation domain-like"/>
    <property type="match status" value="1"/>
</dbReference>
<dbReference type="Proteomes" id="UP000256305">
    <property type="component" value="Unassembled WGS sequence"/>
</dbReference>
<dbReference type="GO" id="GO:0046983">
    <property type="term" value="F:protein dimerization activity"/>
    <property type="evidence" value="ECO:0007669"/>
    <property type="project" value="InterPro"/>
</dbReference>
<keyword evidence="2" id="KW-0238">DNA-binding</keyword>
<proteinExistence type="predicted"/>
<evidence type="ECO:0000313" key="3">
    <source>
        <dbReference type="Proteomes" id="UP000256305"/>
    </source>
</evidence>
<protein>
    <submittedName>
        <fullName evidence="2">DNA-binding anti-repressor SinI</fullName>
    </submittedName>
</protein>
<dbReference type="InterPro" id="IPR010981">
    <property type="entry name" value="SinR/SinI_dimer_dom"/>
</dbReference>
<dbReference type="AlphaFoldDB" id="A0A3E0J7M6"/>
<dbReference type="GO" id="GO:0006355">
    <property type="term" value="P:regulation of DNA-templated transcription"/>
    <property type="evidence" value="ECO:0007669"/>
    <property type="project" value="InterPro"/>
</dbReference>
<sequence>MGNDENRIDNEWLDLIKEAKELGLSINDIKGFLQNKKY</sequence>
<comment type="caution">
    <text evidence="2">The sequence shown here is derived from an EMBL/GenBank/DDBJ whole genome shotgun (WGS) entry which is preliminary data.</text>
</comment>
<accession>A0A3E0J7M6</accession>
<dbReference type="InterPro" id="IPR036281">
    <property type="entry name" value="SinR/SinI_dimer_dom_sf"/>
</dbReference>
<feature type="domain" description="Sin" evidence="1">
    <location>
        <begin position="1"/>
        <end position="37"/>
    </location>
</feature>
<name>A0A3E0J7M6_9BACI</name>
<dbReference type="PROSITE" id="PS51500">
    <property type="entry name" value="SIN"/>
    <property type="match status" value="1"/>
</dbReference>
<evidence type="ECO:0000313" key="2">
    <source>
        <dbReference type="EMBL" id="REJ08807.1"/>
    </source>
</evidence>
<dbReference type="Pfam" id="PF08671">
    <property type="entry name" value="SinI"/>
    <property type="match status" value="1"/>
</dbReference>
<dbReference type="RefSeq" id="WP_115823905.1">
    <property type="nucleotide sequence ID" value="NZ_QTLC01000028.1"/>
</dbReference>
<dbReference type="GO" id="GO:0003677">
    <property type="term" value="F:DNA binding"/>
    <property type="evidence" value="ECO:0007669"/>
    <property type="project" value="UniProtKB-KW"/>
</dbReference>
<reference evidence="2 3" key="1">
    <citation type="submission" date="2018-08" db="EMBL/GenBank/DDBJ databases">
        <title>Genome sequence of Halobacillus trueperi KCTC 3686.</title>
        <authorList>
            <person name="Cho K.H."/>
            <person name="Kwak M.-J."/>
            <person name="Kim B.-Y."/>
            <person name="Chun J."/>
        </authorList>
    </citation>
    <scope>NUCLEOTIDE SEQUENCE [LARGE SCALE GENOMIC DNA]</scope>
    <source>
        <strain evidence="2 3">KCTC 3686</strain>
    </source>
</reference>
<organism evidence="2 3">
    <name type="scientific">Halobacillus trueperi</name>
    <dbReference type="NCBI Taxonomy" id="156205"/>
    <lineage>
        <taxon>Bacteria</taxon>
        <taxon>Bacillati</taxon>
        <taxon>Bacillota</taxon>
        <taxon>Bacilli</taxon>
        <taxon>Bacillales</taxon>
        <taxon>Bacillaceae</taxon>
        <taxon>Halobacillus</taxon>
    </lineage>
</organism>